<keyword evidence="2" id="KW-1185">Reference proteome</keyword>
<dbReference type="RefSeq" id="XP_058326386.1">
    <property type="nucleotide sequence ID" value="XM_058478056.1"/>
</dbReference>
<name>A0A9W9NGK9_9EURO</name>
<comment type="caution">
    <text evidence="1">The sequence shown here is derived from an EMBL/GenBank/DDBJ whole genome shotgun (WGS) entry which is preliminary data.</text>
</comment>
<gene>
    <name evidence="1" type="ORF">N7468_008760</name>
</gene>
<dbReference type="GeneID" id="83205359"/>
<evidence type="ECO:0000313" key="2">
    <source>
        <dbReference type="Proteomes" id="UP001150941"/>
    </source>
</evidence>
<dbReference type="Proteomes" id="UP001150941">
    <property type="component" value="Unassembled WGS sequence"/>
</dbReference>
<reference evidence="1" key="1">
    <citation type="submission" date="2022-11" db="EMBL/GenBank/DDBJ databases">
        <authorList>
            <person name="Petersen C."/>
        </authorList>
    </citation>
    <scope>NUCLEOTIDE SEQUENCE</scope>
    <source>
        <strain evidence="1">IBT 19713</strain>
    </source>
</reference>
<proteinExistence type="predicted"/>
<reference evidence="1" key="2">
    <citation type="journal article" date="2023" name="IMA Fungus">
        <title>Comparative genomic study of the Penicillium genus elucidates a diverse pangenome and 15 lateral gene transfer events.</title>
        <authorList>
            <person name="Petersen C."/>
            <person name="Sorensen T."/>
            <person name="Nielsen M.R."/>
            <person name="Sondergaard T.E."/>
            <person name="Sorensen J.L."/>
            <person name="Fitzpatrick D.A."/>
            <person name="Frisvad J.C."/>
            <person name="Nielsen K.L."/>
        </authorList>
    </citation>
    <scope>NUCLEOTIDE SEQUENCE</scope>
    <source>
        <strain evidence="1">IBT 19713</strain>
    </source>
</reference>
<evidence type="ECO:0000313" key="1">
    <source>
        <dbReference type="EMBL" id="KAJ5219556.1"/>
    </source>
</evidence>
<sequence>MKTLFNIPKSVFSSLDRVLPSWYKMPRLYRPGSVKTHRSPFVVKVAGPHSEQDPDHEKNLQKQLENVPCDAKCLYVDENTPSDLEWAVLGAHFQSVEDLQLESGFDENLNDKNIPLHWPLKRLEFSSACAELVQSPFIRHGLVPHLRLYLTCGLRFDGPTSMELRAKHREAIEKGEKERQFLSPESKIEFTFLPDLVAEDMQQRYGNPDRKLDPENELPSQSINMHTLEIIENDAMETFCRMALGIPRVLENLHTLLIHSTRGLDFPCLGEEMFLEALPQLDNLKTLDFSIGDVFFNPSSLPSLYKNLPPNLESLTFRGPASLTMSDQWADWVGAFGSRDFLPSLKDLVFVLDLHSEKNKQTNLESAGFDPDMLLLHSIRACEALHQAAHARGINVMRPSRTRSYKTERPIDDQW</sequence>
<dbReference type="AlphaFoldDB" id="A0A9W9NGK9"/>
<protein>
    <submittedName>
        <fullName evidence="1">Uncharacterized protein</fullName>
    </submittedName>
</protein>
<organism evidence="1 2">
    <name type="scientific">Penicillium chermesinum</name>
    <dbReference type="NCBI Taxonomy" id="63820"/>
    <lineage>
        <taxon>Eukaryota</taxon>
        <taxon>Fungi</taxon>
        <taxon>Dikarya</taxon>
        <taxon>Ascomycota</taxon>
        <taxon>Pezizomycotina</taxon>
        <taxon>Eurotiomycetes</taxon>
        <taxon>Eurotiomycetidae</taxon>
        <taxon>Eurotiales</taxon>
        <taxon>Aspergillaceae</taxon>
        <taxon>Penicillium</taxon>
    </lineage>
</organism>
<accession>A0A9W9NGK9</accession>
<dbReference type="EMBL" id="JAPQKS010000007">
    <property type="protein sequence ID" value="KAJ5219556.1"/>
    <property type="molecule type" value="Genomic_DNA"/>
</dbReference>
<dbReference type="OrthoDB" id="4579491at2759"/>